<evidence type="ECO:0000313" key="2">
    <source>
        <dbReference type="Proteomes" id="UP000308600"/>
    </source>
</evidence>
<protein>
    <submittedName>
        <fullName evidence="1">Uncharacterized protein</fullName>
    </submittedName>
</protein>
<feature type="non-terminal residue" evidence="1">
    <location>
        <position position="67"/>
    </location>
</feature>
<name>A0ACD3A4Q6_9AGAR</name>
<keyword evidence="2" id="KW-1185">Reference proteome</keyword>
<reference evidence="1 2" key="1">
    <citation type="journal article" date="2019" name="Nat. Ecol. Evol.">
        <title>Megaphylogeny resolves global patterns of mushroom evolution.</title>
        <authorList>
            <person name="Varga T."/>
            <person name="Krizsan K."/>
            <person name="Foldi C."/>
            <person name="Dima B."/>
            <person name="Sanchez-Garcia M."/>
            <person name="Sanchez-Ramirez S."/>
            <person name="Szollosi G.J."/>
            <person name="Szarkandi J.G."/>
            <person name="Papp V."/>
            <person name="Albert L."/>
            <person name="Andreopoulos W."/>
            <person name="Angelini C."/>
            <person name="Antonin V."/>
            <person name="Barry K.W."/>
            <person name="Bougher N.L."/>
            <person name="Buchanan P."/>
            <person name="Buyck B."/>
            <person name="Bense V."/>
            <person name="Catcheside P."/>
            <person name="Chovatia M."/>
            <person name="Cooper J."/>
            <person name="Damon W."/>
            <person name="Desjardin D."/>
            <person name="Finy P."/>
            <person name="Geml J."/>
            <person name="Haridas S."/>
            <person name="Hughes K."/>
            <person name="Justo A."/>
            <person name="Karasinski D."/>
            <person name="Kautmanova I."/>
            <person name="Kiss B."/>
            <person name="Kocsube S."/>
            <person name="Kotiranta H."/>
            <person name="LaButti K.M."/>
            <person name="Lechner B.E."/>
            <person name="Liimatainen K."/>
            <person name="Lipzen A."/>
            <person name="Lukacs Z."/>
            <person name="Mihaltcheva S."/>
            <person name="Morgado L.N."/>
            <person name="Niskanen T."/>
            <person name="Noordeloos M.E."/>
            <person name="Ohm R.A."/>
            <person name="Ortiz-Santana B."/>
            <person name="Ovrebo C."/>
            <person name="Racz N."/>
            <person name="Riley R."/>
            <person name="Savchenko A."/>
            <person name="Shiryaev A."/>
            <person name="Soop K."/>
            <person name="Spirin V."/>
            <person name="Szebenyi C."/>
            <person name="Tomsovsky M."/>
            <person name="Tulloss R.E."/>
            <person name="Uehling J."/>
            <person name="Grigoriev I.V."/>
            <person name="Vagvolgyi C."/>
            <person name="Papp T."/>
            <person name="Martin F.M."/>
            <person name="Miettinen O."/>
            <person name="Hibbett D.S."/>
            <person name="Nagy L.G."/>
        </authorList>
    </citation>
    <scope>NUCLEOTIDE SEQUENCE [LARGE SCALE GENOMIC DNA]</scope>
    <source>
        <strain evidence="1 2">NL-1719</strain>
    </source>
</reference>
<gene>
    <name evidence="1" type="ORF">BDN72DRAFT_905000</name>
</gene>
<organism evidence="1 2">
    <name type="scientific">Pluteus cervinus</name>
    <dbReference type="NCBI Taxonomy" id="181527"/>
    <lineage>
        <taxon>Eukaryota</taxon>
        <taxon>Fungi</taxon>
        <taxon>Dikarya</taxon>
        <taxon>Basidiomycota</taxon>
        <taxon>Agaricomycotina</taxon>
        <taxon>Agaricomycetes</taxon>
        <taxon>Agaricomycetidae</taxon>
        <taxon>Agaricales</taxon>
        <taxon>Pluteineae</taxon>
        <taxon>Pluteaceae</taxon>
        <taxon>Pluteus</taxon>
    </lineage>
</organism>
<sequence length="67" mass="8033">MAVTIHIIPAEMRAEAFRYFRDVEEEPVKALLTLSHVCRQWRNDLHNNPALWSVFWTEPCDSYDWNL</sequence>
<proteinExistence type="predicted"/>
<dbReference type="EMBL" id="ML208781">
    <property type="protein sequence ID" value="TFK60395.1"/>
    <property type="molecule type" value="Genomic_DNA"/>
</dbReference>
<dbReference type="Proteomes" id="UP000308600">
    <property type="component" value="Unassembled WGS sequence"/>
</dbReference>
<evidence type="ECO:0000313" key="1">
    <source>
        <dbReference type="EMBL" id="TFK60395.1"/>
    </source>
</evidence>
<accession>A0ACD3A4Q6</accession>